<reference evidence="7 8" key="1">
    <citation type="journal article" date="2022" name="Int. J. Syst. Evol. Microbiol.">
        <title>Apilactobacillus apisilvae sp. nov., Nicolia spurrieriana gen. nov. sp. nov., Bombilactobacillus folatiphilus sp. nov. and Bombilactobacillus thymidiniphilus sp. nov., four new lactic acid bacterial isolates from stingless bees Tetragonula carbonaria and Austroplebeia australis.</title>
        <authorList>
            <person name="Oliphant S.A."/>
            <person name="Watson-Haigh N.S."/>
            <person name="Sumby K.M."/>
            <person name="Gardner J."/>
            <person name="Groom S."/>
            <person name="Jiranek V."/>
        </authorList>
    </citation>
    <scope>NUCLEOTIDE SEQUENCE [LARGE SCALE GENOMIC DNA]</scope>
    <source>
        <strain evidence="7 8">SG4_A1</strain>
    </source>
</reference>
<dbReference type="EC" id="2.7.1.35" evidence="1"/>
<dbReference type="InterPro" id="IPR029056">
    <property type="entry name" value="Ribokinase-like"/>
</dbReference>
<organism evidence="7 8">
    <name type="scientific">Bombilactobacillus thymidiniphilus</name>
    <dbReference type="NCBI Taxonomy" id="2923363"/>
    <lineage>
        <taxon>Bacteria</taxon>
        <taxon>Bacillati</taxon>
        <taxon>Bacillota</taxon>
        <taxon>Bacilli</taxon>
        <taxon>Lactobacillales</taxon>
        <taxon>Lactobacillaceae</taxon>
        <taxon>Bombilactobacillus</taxon>
    </lineage>
</organism>
<feature type="domain" description="Pyridoxamine kinase/Phosphomethylpyrimidine kinase" evidence="6">
    <location>
        <begin position="75"/>
        <end position="249"/>
    </location>
</feature>
<evidence type="ECO:0000256" key="2">
    <source>
        <dbReference type="ARBA" id="ARBA00022679"/>
    </source>
</evidence>
<keyword evidence="2" id="KW-0808">Transferase</keyword>
<evidence type="ECO:0000256" key="4">
    <source>
        <dbReference type="ARBA" id="ARBA00022777"/>
    </source>
</evidence>
<keyword evidence="4 7" id="KW-0418">Kinase</keyword>
<evidence type="ECO:0000313" key="7">
    <source>
        <dbReference type="EMBL" id="UQS83151.1"/>
    </source>
</evidence>
<dbReference type="PANTHER" id="PTHR10534:SF2">
    <property type="entry name" value="PYRIDOXAL KINASE"/>
    <property type="match status" value="1"/>
</dbReference>
<dbReference type="Pfam" id="PF08543">
    <property type="entry name" value="Phos_pyr_kin"/>
    <property type="match status" value="1"/>
</dbReference>
<dbReference type="RefSeq" id="WP_249512378.1">
    <property type="nucleotide sequence ID" value="NZ_CP093365.1"/>
</dbReference>
<evidence type="ECO:0000259" key="6">
    <source>
        <dbReference type="Pfam" id="PF08543"/>
    </source>
</evidence>
<dbReference type="PANTHER" id="PTHR10534">
    <property type="entry name" value="PYRIDOXAL KINASE"/>
    <property type="match status" value="1"/>
</dbReference>
<accession>A0ABY4PCC0</accession>
<evidence type="ECO:0000256" key="1">
    <source>
        <dbReference type="ARBA" id="ARBA00012104"/>
    </source>
</evidence>
<dbReference type="Gene3D" id="3.40.1190.20">
    <property type="match status" value="1"/>
</dbReference>
<dbReference type="SUPFAM" id="SSF53613">
    <property type="entry name" value="Ribokinase-like"/>
    <property type="match status" value="1"/>
</dbReference>
<evidence type="ECO:0000313" key="8">
    <source>
        <dbReference type="Proteomes" id="UP000831947"/>
    </source>
</evidence>
<dbReference type="InterPro" id="IPR013749">
    <property type="entry name" value="PM/HMP-P_kinase-1"/>
</dbReference>
<keyword evidence="3" id="KW-0547">Nucleotide-binding</keyword>
<dbReference type="EMBL" id="CP093365">
    <property type="protein sequence ID" value="UQS83151.1"/>
    <property type="molecule type" value="Genomic_DNA"/>
</dbReference>
<dbReference type="Proteomes" id="UP000831947">
    <property type="component" value="Chromosome"/>
</dbReference>
<keyword evidence="8" id="KW-1185">Reference proteome</keyword>
<evidence type="ECO:0000256" key="3">
    <source>
        <dbReference type="ARBA" id="ARBA00022741"/>
    </source>
</evidence>
<name>A0ABY4PCC0_9LACO</name>
<gene>
    <name evidence="7" type="ORF">MOO47_05025</name>
</gene>
<dbReference type="InterPro" id="IPR004625">
    <property type="entry name" value="PyrdxlKinase"/>
</dbReference>
<dbReference type="GO" id="GO:0016301">
    <property type="term" value="F:kinase activity"/>
    <property type="evidence" value="ECO:0007669"/>
    <property type="project" value="UniProtKB-KW"/>
</dbReference>
<proteinExistence type="predicted"/>
<protein>
    <recommendedName>
        <fullName evidence="1">pyridoxal kinase</fullName>
        <ecNumber evidence="1">2.7.1.35</ecNumber>
    </recommendedName>
</protein>
<sequence length="267" mass="29597">MIDSKKRFLIGQDWSSWGDISLQSATTIFNILGVPAIKLPVHLLAAHPGWDPKAPQQDLSAWIKQVLTFWPANKWAGVYLGYLGTTAMVEQWCFYVKDCPQLVIVDPAMGDHGHLYRSLDADYVLAQQKLLANADVITPNVTEAQLLLQHPITDLKQALLELQELIKGSQAVITSVIQGSQIGCAYLSHEHLQLLMQPRQERDLFGSGDLFTSLLAALLFTGIDWEEALEQATQLVTKAVRQTVSCQKDVQIKPIVADLMNLGGNLE</sequence>
<keyword evidence="5" id="KW-0067">ATP-binding</keyword>
<evidence type="ECO:0000256" key="5">
    <source>
        <dbReference type="ARBA" id="ARBA00022840"/>
    </source>
</evidence>